<dbReference type="OrthoDB" id="3181909at2"/>
<dbReference type="Pfam" id="PF07859">
    <property type="entry name" value="Abhydrolase_3"/>
    <property type="match status" value="1"/>
</dbReference>
<proteinExistence type="predicted"/>
<dbReference type="InterPro" id="IPR029058">
    <property type="entry name" value="AB_hydrolase_fold"/>
</dbReference>
<reference evidence="3 4" key="1">
    <citation type="journal article" date="2010" name="Cell Res.">
        <title>Complete genome sequence of the rifamycin SV-producing Amycolatopsis mediterranei U32 revealed its genetic characteristics in phylogeny and metabolism.</title>
        <authorList>
            <person name="Zhao W."/>
            <person name="Zhong Y."/>
            <person name="Yuan H."/>
            <person name="Wang J."/>
            <person name="Zheng H."/>
            <person name="Wang Y."/>
            <person name="Cen X."/>
            <person name="Xu F."/>
            <person name="Bai J."/>
            <person name="Han X."/>
            <person name="Lu G."/>
            <person name="Zhu Y."/>
            <person name="Shao Z."/>
            <person name="Yan H."/>
            <person name="Li C."/>
            <person name="Peng N."/>
            <person name="Zhang Z."/>
            <person name="Zhang Y."/>
            <person name="Lin W."/>
            <person name="Fan Y."/>
            <person name="Qin Z."/>
            <person name="Hu Y."/>
            <person name="Zhu B."/>
            <person name="Wang S."/>
            <person name="Ding X."/>
            <person name="Zhao G.P."/>
        </authorList>
    </citation>
    <scope>NUCLEOTIDE SEQUENCE [LARGE SCALE GENOMIC DNA]</scope>
    <source>
        <strain evidence="4">U-32</strain>
    </source>
</reference>
<dbReference type="PANTHER" id="PTHR48081:SF8">
    <property type="entry name" value="ALPHA_BETA HYDROLASE FOLD-3 DOMAIN-CONTAINING PROTEIN-RELATED"/>
    <property type="match status" value="1"/>
</dbReference>
<gene>
    <name evidence="3" type="ordered locus">AMED_3604</name>
</gene>
<dbReference type="Proteomes" id="UP000000328">
    <property type="component" value="Chromosome"/>
</dbReference>
<dbReference type="KEGG" id="amd:AMED_3604"/>
<evidence type="ECO:0000256" key="1">
    <source>
        <dbReference type="ARBA" id="ARBA00022801"/>
    </source>
</evidence>
<accession>A0A0H3D5M0</accession>
<name>A0A0H3D5M0_AMYMU</name>
<dbReference type="EMBL" id="CP002000">
    <property type="protein sequence ID" value="ADJ45388.1"/>
    <property type="molecule type" value="Genomic_DNA"/>
</dbReference>
<dbReference type="AlphaFoldDB" id="A0A0H3D5M0"/>
<dbReference type="HOGENOM" id="CLU_012494_6_1_11"/>
<keyword evidence="1 3" id="KW-0378">Hydrolase</keyword>
<protein>
    <submittedName>
        <fullName evidence="3">Alpha/beta hydrolase</fullName>
    </submittedName>
</protein>
<evidence type="ECO:0000313" key="3">
    <source>
        <dbReference type="EMBL" id="ADJ45388.1"/>
    </source>
</evidence>
<dbReference type="GeneID" id="92871354"/>
<dbReference type="InterPro" id="IPR050300">
    <property type="entry name" value="GDXG_lipolytic_enzyme"/>
</dbReference>
<feature type="domain" description="Alpha/beta hydrolase fold-3" evidence="2">
    <location>
        <begin position="87"/>
        <end position="293"/>
    </location>
</feature>
<dbReference type="GO" id="GO:0016787">
    <property type="term" value="F:hydrolase activity"/>
    <property type="evidence" value="ECO:0007669"/>
    <property type="project" value="UniProtKB-KW"/>
</dbReference>
<dbReference type="RefSeq" id="WP_013225460.1">
    <property type="nucleotide sequence ID" value="NC_014318.1"/>
</dbReference>
<dbReference type="Gene3D" id="3.40.50.1820">
    <property type="entry name" value="alpha/beta hydrolase"/>
    <property type="match status" value="1"/>
</dbReference>
<dbReference type="PATRIC" id="fig|749927.5.peg.3723"/>
<evidence type="ECO:0000259" key="2">
    <source>
        <dbReference type="Pfam" id="PF07859"/>
    </source>
</evidence>
<evidence type="ECO:0000313" key="4">
    <source>
        <dbReference type="Proteomes" id="UP000000328"/>
    </source>
</evidence>
<organism evidence="3 4">
    <name type="scientific">Amycolatopsis mediterranei (strain U-32)</name>
    <dbReference type="NCBI Taxonomy" id="749927"/>
    <lineage>
        <taxon>Bacteria</taxon>
        <taxon>Bacillati</taxon>
        <taxon>Actinomycetota</taxon>
        <taxon>Actinomycetes</taxon>
        <taxon>Pseudonocardiales</taxon>
        <taxon>Pseudonocardiaceae</taxon>
        <taxon>Amycolatopsis</taxon>
    </lineage>
</organism>
<sequence>MTFTVDPQVAAILAPMAEAMAATPHPAVGDIATRRVALEAVMAETAALQPTPADVTVTGFHAVAGDGTKVLLRWYAKDGAAPGSAALYLHGGGMILGSVELYDAPIARYVSASGVPMLAVDYRLAPEHPDPTPVEDVYTGLKWLHDHAAELGVDPARIAVMGDSAGGGLAAGVTLLARDRGGPAVARQILVFPMLDDRTTTPDPELVPFATWTYEDNVTGWSALLGDRAGGPDVSPYAAAARASDLTGLPPTYLEVGQLDIFRDEDLDYARRLGAAGVDVEFHLHPGVPHEFETFAWDTDVARRAVADRLRVLGSL</sequence>
<dbReference type="SUPFAM" id="SSF53474">
    <property type="entry name" value="alpha/beta-Hydrolases"/>
    <property type="match status" value="1"/>
</dbReference>
<dbReference type="PANTHER" id="PTHR48081">
    <property type="entry name" value="AB HYDROLASE SUPERFAMILY PROTEIN C4A8.06C"/>
    <property type="match status" value="1"/>
</dbReference>
<dbReference type="eggNOG" id="COG0657">
    <property type="taxonomic scope" value="Bacteria"/>
</dbReference>
<dbReference type="InterPro" id="IPR013094">
    <property type="entry name" value="AB_hydrolase_3"/>
</dbReference>